<evidence type="ECO:0000313" key="2">
    <source>
        <dbReference type="Proteomes" id="UP000035027"/>
    </source>
</evidence>
<dbReference type="AlphaFoldDB" id="A0A0F7PSG9"/>
<dbReference type="RefSeq" id="WP_047035141.1">
    <property type="nucleotide sequence ID" value="NZ_CP011403.1"/>
</dbReference>
<name>A0A0F7PSG9_9LACO</name>
<sequence>MKINYESNSSERMYQIGNIIRNDDDLYLMAANPEGKFFAVNLRTDLVYGPYTTMDDLYCDVCDEDDILAHAEINVL</sequence>
<proteinExistence type="predicted"/>
<dbReference type="EMBL" id="CP011403">
    <property type="protein sequence ID" value="AKI03828.1"/>
    <property type="molecule type" value="Genomic_DNA"/>
</dbReference>
<protein>
    <submittedName>
        <fullName evidence="1">Uncharacterized protein</fullName>
    </submittedName>
</protein>
<reference evidence="1 2" key="1">
    <citation type="submission" date="2015-05" db="EMBL/GenBank/DDBJ databases">
        <title>Complete genome sequence of Lactobacillus salivarius Ren, a probiotic strain with antitumor activity.</title>
        <authorList>
            <person name="Sun E."/>
            <person name="Zhao L."/>
            <person name="Liu S."/>
            <person name="Zhang M."/>
            <person name="Guo H."/>
            <person name="Ren F."/>
        </authorList>
    </citation>
    <scope>NUCLEOTIDE SEQUENCE [LARGE SCALE GENOMIC DNA]</scope>
    <source>
        <strain evidence="1 2">Ren</strain>
    </source>
</reference>
<accession>A0A0F7PSG9</accession>
<gene>
    <name evidence="1" type="ORF">LsR_00277</name>
</gene>
<dbReference type="Proteomes" id="UP000035027">
    <property type="component" value="Chromosome"/>
</dbReference>
<evidence type="ECO:0000313" key="1">
    <source>
        <dbReference type="EMBL" id="AKI03828.1"/>
    </source>
</evidence>
<organism evidence="1 2">
    <name type="scientific">Ligilactobacillus salivarius str. Ren</name>
    <dbReference type="NCBI Taxonomy" id="1194971"/>
    <lineage>
        <taxon>Bacteria</taxon>
        <taxon>Bacillati</taxon>
        <taxon>Bacillota</taxon>
        <taxon>Bacilli</taxon>
        <taxon>Lactobacillales</taxon>
        <taxon>Lactobacillaceae</taxon>
        <taxon>Ligilactobacillus</taxon>
    </lineage>
</organism>
<dbReference type="PATRIC" id="fig|1194971.3.peg.278"/>